<dbReference type="EMBL" id="BGPR01032185">
    <property type="protein sequence ID" value="GBO05615.1"/>
    <property type="molecule type" value="Genomic_DNA"/>
</dbReference>
<dbReference type="AlphaFoldDB" id="A0A4Y2TY41"/>
<proteinExistence type="predicted"/>
<gene>
    <name evidence="1" type="ORF">AVEN_141593_1</name>
</gene>
<reference evidence="1 2" key="1">
    <citation type="journal article" date="2019" name="Sci. Rep.">
        <title>Orb-weaving spider Araneus ventricosus genome elucidates the spidroin gene catalogue.</title>
        <authorList>
            <person name="Kono N."/>
            <person name="Nakamura H."/>
            <person name="Ohtoshi R."/>
            <person name="Moran D.A.P."/>
            <person name="Shinohara A."/>
            <person name="Yoshida Y."/>
            <person name="Fujiwara M."/>
            <person name="Mori M."/>
            <person name="Tomita M."/>
            <person name="Arakawa K."/>
        </authorList>
    </citation>
    <scope>NUCLEOTIDE SEQUENCE [LARGE SCALE GENOMIC DNA]</scope>
</reference>
<name>A0A4Y2TY41_ARAVE</name>
<protein>
    <submittedName>
        <fullName evidence="1">Uncharacterized protein</fullName>
    </submittedName>
</protein>
<dbReference type="Proteomes" id="UP000499080">
    <property type="component" value="Unassembled WGS sequence"/>
</dbReference>
<accession>A0A4Y2TY41</accession>
<evidence type="ECO:0000313" key="1">
    <source>
        <dbReference type="EMBL" id="GBO05615.1"/>
    </source>
</evidence>
<comment type="caution">
    <text evidence="1">The sequence shown here is derived from an EMBL/GenBank/DDBJ whole genome shotgun (WGS) entry which is preliminary data.</text>
</comment>
<dbReference type="OrthoDB" id="616263at2759"/>
<sequence>MLSDVVILLYTNIHTDLKTQELLLKFIWDVCSHPPHTAQIWHPIWFLNTYLDKVLQTSDVKTAAENSLNWQGRDFYQSGLTKLVLRSDKCLNKFGDYVVK</sequence>
<evidence type="ECO:0000313" key="2">
    <source>
        <dbReference type="Proteomes" id="UP000499080"/>
    </source>
</evidence>
<keyword evidence="2" id="KW-1185">Reference proteome</keyword>
<organism evidence="1 2">
    <name type="scientific">Araneus ventricosus</name>
    <name type="common">Orbweaver spider</name>
    <name type="synonym">Epeira ventricosa</name>
    <dbReference type="NCBI Taxonomy" id="182803"/>
    <lineage>
        <taxon>Eukaryota</taxon>
        <taxon>Metazoa</taxon>
        <taxon>Ecdysozoa</taxon>
        <taxon>Arthropoda</taxon>
        <taxon>Chelicerata</taxon>
        <taxon>Arachnida</taxon>
        <taxon>Araneae</taxon>
        <taxon>Araneomorphae</taxon>
        <taxon>Entelegynae</taxon>
        <taxon>Araneoidea</taxon>
        <taxon>Araneidae</taxon>
        <taxon>Araneus</taxon>
    </lineage>
</organism>